<dbReference type="GO" id="GO:0006879">
    <property type="term" value="P:intracellular iron ion homeostasis"/>
    <property type="evidence" value="ECO:0007669"/>
    <property type="project" value="InterPro"/>
</dbReference>
<name>A0A9X4SBF7_9BURK</name>
<dbReference type="InterPro" id="IPR012312">
    <property type="entry name" value="Hemerythrin-like"/>
</dbReference>
<dbReference type="Proteomes" id="UP001152876">
    <property type="component" value="Unassembled WGS sequence"/>
</dbReference>
<dbReference type="OrthoDB" id="5654170at2"/>
<evidence type="ECO:0000313" key="2">
    <source>
        <dbReference type="EMBL" id="MDG5975378.1"/>
    </source>
</evidence>
<dbReference type="EMBL" id="AOGK01000006">
    <property type="protein sequence ID" value="MDG5975378.1"/>
    <property type="molecule type" value="Genomic_DNA"/>
</dbReference>
<accession>A0A9X4SBF7</accession>
<dbReference type="CDD" id="cd12109">
    <property type="entry name" value="Hr_FBXL5"/>
    <property type="match status" value="1"/>
</dbReference>
<organism evidence="2 3">
    <name type="scientific">Hydrogenophaga taeniospiralis CCUG 15921</name>
    <dbReference type="NCBI Taxonomy" id="1281780"/>
    <lineage>
        <taxon>Bacteria</taxon>
        <taxon>Pseudomonadati</taxon>
        <taxon>Pseudomonadota</taxon>
        <taxon>Betaproteobacteria</taxon>
        <taxon>Burkholderiales</taxon>
        <taxon>Comamonadaceae</taxon>
        <taxon>Hydrogenophaga</taxon>
    </lineage>
</organism>
<evidence type="ECO:0000259" key="1">
    <source>
        <dbReference type="Pfam" id="PF01814"/>
    </source>
</evidence>
<dbReference type="RefSeq" id="WP_068167689.1">
    <property type="nucleotide sequence ID" value="NZ_AOGK01000006.1"/>
</dbReference>
<protein>
    <recommendedName>
        <fullName evidence="1">Hemerythrin-like domain-containing protein</fullName>
    </recommendedName>
</protein>
<dbReference type="InterPro" id="IPR045808">
    <property type="entry name" value="Hr_FBXL5"/>
</dbReference>
<dbReference type="Gene3D" id="1.20.120.520">
    <property type="entry name" value="nmb1532 protein domain like"/>
    <property type="match status" value="1"/>
</dbReference>
<reference evidence="2" key="1">
    <citation type="submission" date="2013-01" db="EMBL/GenBank/DDBJ databases">
        <title>Genome draft of Hydrogenophaga taeniospiralis 2K1.</title>
        <authorList>
            <person name="Gomila M."/>
            <person name="Lalucat J."/>
        </authorList>
    </citation>
    <scope>NUCLEOTIDE SEQUENCE</scope>
    <source>
        <strain evidence="2">CCUG 15921</strain>
    </source>
</reference>
<gene>
    <name evidence="2" type="ORF">H010_08971</name>
</gene>
<comment type="caution">
    <text evidence="2">The sequence shown here is derived from an EMBL/GenBank/DDBJ whole genome shotgun (WGS) entry which is preliminary data.</text>
</comment>
<dbReference type="AlphaFoldDB" id="A0A9X4SBF7"/>
<feature type="domain" description="Hemerythrin-like" evidence="1">
    <location>
        <begin position="30"/>
        <end position="153"/>
    </location>
</feature>
<proteinExistence type="predicted"/>
<keyword evidence="3" id="KW-1185">Reference proteome</keyword>
<sequence length="250" mass="26589">MQSNTHELAQVAATAQAVEAGTGRVNLYAGIHKALRAFMADTLLAVGRTDPADAQEVAATRERLGTLLDLCAAHVRHEDGFVHPAIEARSPGVVEGVADEHAGHLAQIARLRAMADGLDGLAPAACALALQNMYLALALFVAENLQHMHTEETVHNTALWQAFSDAELVGIHDGLLATVPPAEMMLVMRWMLPQMNAPERLELLGGMRQGAPAPVFQVVLDGARAQLAERDWAKLARGLGLAPVDGLVMA</sequence>
<evidence type="ECO:0000313" key="3">
    <source>
        <dbReference type="Proteomes" id="UP001152876"/>
    </source>
</evidence>
<dbReference type="Pfam" id="PF01814">
    <property type="entry name" value="Hemerythrin"/>
    <property type="match status" value="1"/>
</dbReference>